<keyword evidence="1 5" id="KW-0479">Metal-binding</keyword>
<feature type="zinc finger region" description="C3H1-type" evidence="5">
    <location>
        <begin position="254"/>
        <end position="280"/>
    </location>
</feature>
<keyword evidence="6" id="KW-0175">Coiled coil</keyword>
<feature type="region of interest" description="Disordered" evidence="7">
    <location>
        <begin position="96"/>
        <end position="115"/>
    </location>
</feature>
<dbReference type="PANTHER" id="PTHR12547">
    <property type="entry name" value="CCCH ZINC FINGER/TIS11-RELATED"/>
    <property type="match status" value="1"/>
</dbReference>
<protein>
    <submittedName>
        <fullName evidence="10">C3H1-type domain-containing protein</fullName>
    </submittedName>
</protein>
<feature type="compositionally biased region" description="Low complexity" evidence="7">
    <location>
        <begin position="192"/>
        <end position="215"/>
    </location>
</feature>
<feature type="zinc finger region" description="C3H1-type" evidence="5">
    <location>
        <begin position="219"/>
        <end position="247"/>
    </location>
</feature>
<dbReference type="GO" id="GO:0043186">
    <property type="term" value="C:P granule"/>
    <property type="evidence" value="ECO:0007669"/>
    <property type="project" value="UniProtKB-ARBA"/>
</dbReference>
<proteinExistence type="predicted"/>
<keyword evidence="2" id="KW-0677">Repeat</keyword>
<dbReference type="GO" id="GO:0003729">
    <property type="term" value="F:mRNA binding"/>
    <property type="evidence" value="ECO:0007669"/>
    <property type="project" value="InterPro"/>
</dbReference>
<evidence type="ECO:0000256" key="6">
    <source>
        <dbReference type="SAM" id="Coils"/>
    </source>
</evidence>
<keyword evidence="9" id="KW-1185">Reference proteome</keyword>
<dbReference type="InterPro" id="IPR045877">
    <property type="entry name" value="ZFP36-like"/>
</dbReference>
<dbReference type="PROSITE" id="PS50103">
    <property type="entry name" value="ZF_C3H1"/>
    <property type="match status" value="2"/>
</dbReference>
<evidence type="ECO:0000256" key="1">
    <source>
        <dbReference type="ARBA" id="ARBA00022723"/>
    </source>
</evidence>
<evidence type="ECO:0000313" key="10">
    <source>
        <dbReference type="WBParaSite" id="PDA_v2.g25281.t1"/>
    </source>
</evidence>
<evidence type="ECO:0000256" key="5">
    <source>
        <dbReference type="PROSITE-ProRule" id="PRU00723"/>
    </source>
</evidence>
<dbReference type="InterPro" id="IPR036855">
    <property type="entry name" value="Znf_CCCH_sf"/>
</dbReference>
<feature type="region of interest" description="Disordered" evidence="7">
    <location>
        <begin position="1"/>
        <end position="21"/>
    </location>
</feature>
<reference evidence="10" key="1">
    <citation type="submission" date="2022-11" db="UniProtKB">
        <authorList>
            <consortium name="WormBaseParasite"/>
        </authorList>
    </citation>
    <scope>IDENTIFICATION</scope>
</reference>
<dbReference type="Gene3D" id="4.10.1000.10">
    <property type="entry name" value="Zinc finger, CCCH-type"/>
    <property type="match status" value="1"/>
</dbReference>
<dbReference type="InterPro" id="IPR041367">
    <property type="entry name" value="Znf-CCCH_4"/>
</dbReference>
<feature type="domain" description="C3H1-type" evidence="8">
    <location>
        <begin position="219"/>
        <end position="247"/>
    </location>
</feature>
<dbReference type="SMART" id="SM00356">
    <property type="entry name" value="ZnF_C3H1"/>
    <property type="match status" value="2"/>
</dbReference>
<accession>A0A914Q3C0</accession>
<dbReference type="InterPro" id="IPR000571">
    <property type="entry name" value="Znf_CCCH"/>
</dbReference>
<feature type="compositionally biased region" description="Polar residues" evidence="7">
    <location>
        <begin position="1"/>
        <end position="20"/>
    </location>
</feature>
<dbReference type="SUPFAM" id="SSF90229">
    <property type="entry name" value="CCCH zinc finger"/>
    <property type="match status" value="2"/>
</dbReference>
<sequence>MKNSPPNFNASKNETPTFNKSLKRVKFDKSVEIQQITFKKEREHQKLIQEELEKQRLKERKEQQKMDEYYRKVNGIPFGGNVISSPIPMDPIQNVAESFGTSSSPSSLTNQLQNLNFGSSKNNLNFADSPSTSFSSSSNVDLSKPRISGLYKMQSTRFNSNRFNANTSHLSSSKISSSKNFGNSKRQQFGDSNNLNSSTNSNKFHSSFKSSNNSNAGNSYKTRLCIEYRETQQCIYGKNCRYAHDLDELRLPVLPPQKMCHYILQNSSCPFGSKCKFRHH</sequence>
<dbReference type="PANTHER" id="PTHR12547:SF18">
    <property type="entry name" value="PROTEIN TIS11"/>
    <property type="match status" value="1"/>
</dbReference>
<feature type="compositionally biased region" description="Low complexity" evidence="7">
    <location>
        <begin position="101"/>
        <end position="115"/>
    </location>
</feature>
<evidence type="ECO:0000256" key="4">
    <source>
        <dbReference type="ARBA" id="ARBA00022833"/>
    </source>
</evidence>
<dbReference type="GO" id="GO:0008270">
    <property type="term" value="F:zinc ion binding"/>
    <property type="evidence" value="ECO:0007669"/>
    <property type="project" value="UniProtKB-KW"/>
</dbReference>
<feature type="coiled-coil region" evidence="6">
    <location>
        <begin position="40"/>
        <end position="72"/>
    </location>
</feature>
<organism evidence="9 10">
    <name type="scientific">Panagrolaimus davidi</name>
    <dbReference type="NCBI Taxonomy" id="227884"/>
    <lineage>
        <taxon>Eukaryota</taxon>
        <taxon>Metazoa</taxon>
        <taxon>Ecdysozoa</taxon>
        <taxon>Nematoda</taxon>
        <taxon>Chromadorea</taxon>
        <taxon>Rhabditida</taxon>
        <taxon>Tylenchina</taxon>
        <taxon>Panagrolaimomorpha</taxon>
        <taxon>Panagrolaimoidea</taxon>
        <taxon>Panagrolaimidae</taxon>
        <taxon>Panagrolaimus</taxon>
    </lineage>
</organism>
<dbReference type="WBParaSite" id="PDA_v2.g25281.t1">
    <property type="protein sequence ID" value="PDA_v2.g25281.t1"/>
    <property type="gene ID" value="PDA_v2.g25281"/>
</dbReference>
<dbReference type="Pfam" id="PF18044">
    <property type="entry name" value="zf-CCCH_4"/>
    <property type="match status" value="1"/>
</dbReference>
<evidence type="ECO:0000256" key="2">
    <source>
        <dbReference type="ARBA" id="ARBA00022737"/>
    </source>
</evidence>
<evidence type="ECO:0000313" key="9">
    <source>
        <dbReference type="Proteomes" id="UP000887578"/>
    </source>
</evidence>
<evidence type="ECO:0000256" key="7">
    <source>
        <dbReference type="SAM" id="MobiDB-lite"/>
    </source>
</evidence>
<feature type="compositionally biased region" description="Low complexity" evidence="7">
    <location>
        <begin position="166"/>
        <end position="185"/>
    </location>
</feature>
<dbReference type="Proteomes" id="UP000887578">
    <property type="component" value="Unplaced"/>
</dbReference>
<dbReference type="Pfam" id="PF00642">
    <property type="entry name" value="zf-CCCH"/>
    <property type="match status" value="1"/>
</dbReference>
<feature type="domain" description="C3H1-type" evidence="8">
    <location>
        <begin position="254"/>
        <end position="280"/>
    </location>
</feature>
<dbReference type="AlphaFoldDB" id="A0A914Q3C0"/>
<evidence type="ECO:0000259" key="8">
    <source>
        <dbReference type="PROSITE" id="PS50103"/>
    </source>
</evidence>
<name>A0A914Q3C0_9BILA</name>
<feature type="region of interest" description="Disordered" evidence="7">
    <location>
        <begin position="162"/>
        <end position="215"/>
    </location>
</feature>
<keyword evidence="3 5" id="KW-0863">Zinc-finger</keyword>
<evidence type="ECO:0000256" key="3">
    <source>
        <dbReference type="ARBA" id="ARBA00022771"/>
    </source>
</evidence>
<keyword evidence="4 5" id="KW-0862">Zinc</keyword>